<dbReference type="PROSITE" id="PS50987">
    <property type="entry name" value="HTH_ARSR_2"/>
    <property type="match status" value="1"/>
</dbReference>
<dbReference type="NCBIfam" id="NF033788">
    <property type="entry name" value="HTH_metalloreg"/>
    <property type="match status" value="1"/>
</dbReference>
<gene>
    <name evidence="5" type="ORF">SAMN05444359_103202</name>
</gene>
<dbReference type="PANTHER" id="PTHR43132:SF2">
    <property type="entry name" value="ARSENICAL RESISTANCE OPERON REPRESSOR ARSR-RELATED"/>
    <property type="match status" value="1"/>
</dbReference>
<dbReference type="InterPro" id="IPR011991">
    <property type="entry name" value="ArsR-like_HTH"/>
</dbReference>
<name>A0A1H9BNA7_9BACT</name>
<dbReference type="Proteomes" id="UP000199021">
    <property type="component" value="Unassembled WGS sequence"/>
</dbReference>
<dbReference type="InParanoid" id="A0A1H9BNA7"/>
<evidence type="ECO:0000256" key="1">
    <source>
        <dbReference type="ARBA" id="ARBA00023015"/>
    </source>
</evidence>
<protein>
    <submittedName>
        <fullName evidence="5">Transcriptional regulator, ArsR family</fullName>
    </submittedName>
</protein>
<dbReference type="Pfam" id="PF01022">
    <property type="entry name" value="HTH_5"/>
    <property type="match status" value="1"/>
</dbReference>
<dbReference type="FunCoup" id="A0A1H9BNA7">
    <property type="interactions" value="1"/>
</dbReference>
<evidence type="ECO:0000313" key="6">
    <source>
        <dbReference type="Proteomes" id="UP000199021"/>
    </source>
</evidence>
<evidence type="ECO:0000256" key="2">
    <source>
        <dbReference type="ARBA" id="ARBA00023125"/>
    </source>
</evidence>
<keyword evidence="3" id="KW-0804">Transcription</keyword>
<dbReference type="GO" id="GO:0003700">
    <property type="term" value="F:DNA-binding transcription factor activity"/>
    <property type="evidence" value="ECO:0007669"/>
    <property type="project" value="InterPro"/>
</dbReference>
<organism evidence="5 6">
    <name type="scientific">Neolewinella agarilytica</name>
    <dbReference type="NCBI Taxonomy" id="478744"/>
    <lineage>
        <taxon>Bacteria</taxon>
        <taxon>Pseudomonadati</taxon>
        <taxon>Bacteroidota</taxon>
        <taxon>Saprospiria</taxon>
        <taxon>Saprospirales</taxon>
        <taxon>Lewinellaceae</taxon>
        <taxon>Neolewinella</taxon>
    </lineage>
</organism>
<keyword evidence="6" id="KW-1185">Reference proteome</keyword>
<sequence length="112" mass="13137">MAKNKKERITLRKGEEEILINYENLRSAVLVLRAINHELRRNIISLLEEEERMTVTQMYIKLRIEQSVASQHLAILRKAGIVQPFREGKFIYYSLDKERLAQIAQLVADLSE</sequence>
<dbReference type="SMART" id="SM00418">
    <property type="entry name" value="HTH_ARSR"/>
    <property type="match status" value="1"/>
</dbReference>
<keyword evidence="2" id="KW-0238">DNA-binding</keyword>
<keyword evidence="1" id="KW-0805">Transcription regulation</keyword>
<dbReference type="AlphaFoldDB" id="A0A1H9BNA7"/>
<dbReference type="STRING" id="478744.SAMN05444359_103202"/>
<evidence type="ECO:0000313" key="5">
    <source>
        <dbReference type="EMBL" id="SEP90484.1"/>
    </source>
</evidence>
<dbReference type="SUPFAM" id="SSF46785">
    <property type="entry name" value="Winged helix' DNA-binding domain"/>
    <property type="match status" value="1"/>
</dbReference>
<reference evidence="6" key="1">
    <citation type="submission" date="2016-10" db="EMBL/GenBank/DDBJ databases">
        <authorList>
            <person name="Varghese N."/>
            <person name="Submissions S."/>
        </authorList>
    </citation>
    <scope>NUCLEOTIDE SEQUENCE [LARGE SCALE GENOMIC DNA]</scope>
    <source>
        <strain evidence="6">DSM 24740</strain>
    </source>
</reference>
<dbReference type="InterPro" id="IPR036390">
    <property type="entry name" value="WH_DNA-bd_sf"/>
</dbReference>
<proteinExistence type="predicted"/>
<dbReference type="Gene3D" id="1.10.10.10">
    <property type="entry name" value="Winged helix-like DNA-binding domain superfamily/Winged helix DNA-binding domain"/>
    <property type="match status" value="1"/>
</dbReference>
<feature type="domain" description="HTH arsR-type" evidence="4">
    <location>
        <begin position="20"/>
        <end position="112"/>
    </location>
</feature>
<dbReference type="CDD" id="cd00090">
    <property type="entry name" value="HTH_ARSR"/>
    <property type="match status" value="1"/>
</dbReference>
<dbReference type="PANTHER" id="PTHR43132">
    <property type="entry name" value="ARSENICAL RESISTANCE OPERON REPRESSOR ARSR-RELATED"/>
    <property type="match status" value="1"/>
</dbReference>
<dbReference type="InterPro" id="IPR036388">
    <property type="entry name" value="WH-like_DNA-bd_sf"/>
</dbReference>
<dbReference type="PRINTS" id="PR00778">
    <property type="entry name" value="HTHARSR"/>
</dbReference>
<dbReference type="InterPro" id="IPR051011">
    <property type="entry name" value="Metal_resp_trans_reg"/>
</dbReference>
<dbReference type="EMBL" id="FOFB01000003">
    <property type="protein sequence ID" value="SEP90484.1"/>
    <property type="molecule type" value="Genomic_DNA"/>
</dbReference>
<dbReference type="InterPro" id="IPR001845">
    <property type="entry name" value="HTH_ArsR_DNA-bd_dom"/>
</dbReference>
<evidence type="ECO:0000259" key="4">
    <source>
        <dbReference type="PROSITE" id="PS50987"/>
    </source>
</evidence>
<dbReference type="GO" id="GO:0003677">
    <property type="term" value="F:DNA binding"/>
    <property type="evidence" value="ECO:0007669"/>
    <property type="project" value="UniProtKB-KW"/>
</dbReference>
<dbReference type="OrthoDB" id="9798835at2"/>
<dbReference type="RefSeq" id="WP_090165708.1">
    <property type="nucleotide sequence ID" value="NZ_FOFB01000003.1"/>
</dbReference>
<evidence type="ECO:0000256" key="3">
    <source>
        <dbReference type="ARBA" id="ARBA00023163"/>
    </source>
</evidence>
<accession>A0A1H9BNA7</accession>